<dbReference type="PANTHER" id="PTHR10695">
    <property type="entry name" value="DEPHOSPHO-COA KINASE-RELATED"/>
    <property type="match status" value="1"/>
</dbReference>
<keyword evidence="6 8" id="KW-0067">ATP-binding</keyword>
<dbReference type="PANTHER" id="PTHR10695:SF46">
    <property type="entry name" value="BIFUNCTIONAL COENZYME A SYNTHASE-RELATED"/>
    <property type="match status" value="1"/>
</dbReference>
<organism evidence="10 11">
    <name type="scientific">Heliorestis convoluta</name>
    <dbReference type="NCBI Taxonomy" id="356322"/>
    <lineage>
        <taxon>Bacteria</taxon>
        <taxon>Bacillati</taxon>
        <taxon>Bacillota</taxon>
        <taxon>Clostridia</taxon>
        <taxon>Eubacteriales</taxon>
        <taxon>Heliobacteriaceae</taxon>
        <taxon>Heliorestis</taxon>
    </lineage>
</organism>
<dbReference type="AlphaFoldDB" id="A0A5Q2N5A4"/>
<evidence type="ECO:0000313" key="11">
    <source>
        <dbReference type="Proteomes" id="UP000366051"/>
    </source>
</evidence>
<dbReference type="SUPFAM" id="SSF52540">
    <property type="entry name" value="P-loop containing nucleoside triphosphate hydrolases"/>
    <property type="match status" value="1"/>
</dbReference>
<dbReference type="Gene3D" id="3.40.50.300">
    <property type="entry name" value="P-loop containing nucleotide triphosphate hydrolases"/>
    <property type="match status" value="1"/>
</dbReference>
<reference evidence="11" key="1">
    <citation type="submission" date="2019-11" db="EMBL/GenBank/DDBJ databases">
        <title>Genome sequence of Heliorestis convoluta strain HH, an alkaliphilic and minimalistic phototrophic bacterium from a soda lake in Egypt.</title>
        <authorList>
            <person name="Dewey E.D."/>
            <person name="Stokes L.M."/>
            <person name="Burchell B.M."/>
            <person name="Shaffer K.N."/>
            <person name="Huntington A.M."/>
            <person name="Baker J.M."/>
            <person name="Nadendla S."/>
            <person name="Giglio M.G."/>
            <person name="Touchman J.W."/>
            <person name="Blankenship R.E."/>
            <person name="Madigan M.T."/>
            <person name="Sattley W.M."/>
        </authorList>
    </citation>
    <scope>NUCLEOTIDE SEQUENCE [LARGE SCALE GENOMIC DNA]</scope>
    <source>
        <strain evidence="11">HH</strain>
    </source>
</reference>
<comment type="similarity">
    <text evidence="1 8">Belongs to the CoaE family.</text>
</comment>
<keyword evidence="5 8" id="KW-0418">Kinase</keyword>
<dbReference type="Proteomes" id="UP000366051">
    <property type="component" value="Chromosome"/>
</dbReference>
<keyword evidence="4 8" id="KW-0547">Nucleotide-binding</keyword>
<dbReference type="Pfam" id="PF01121">
    <property type="entry name" value="CoaE"/>
    <property type="match status" value="1"/>
</dbReference>
<dbReference type="InterPro" id="IPR027417">
    <property type="entry name" value="P-loop_NTPase"/>
</dbReference>
<keyword evidence="2 8" id="KW-0963">Cytoplasm</keyword>
<evidence type="ECO:0000256" key="2">
    <source>
        <dbReference type="ARBA" id="ARBA00022490"/>
    </source>
</evidence>
<dbReference type="PROSITE" id="PS51219">
    <property type="entry name" value="DPCK"/>
    <property type="match status" value="1"/>
</dbReference>
<keyword evidence="3 8" id="KW-0808">Transferase</keyword>
<dbReference type="FunFam" id="3.40.50.300:FF:000991">
    <property type="entry name" value="Dephospho-CoA kinase"/>
    <property type="match status" value="1"/>
</dbReference>
<dbReference type="InterPro" id="IPR001977">
    <property type="entry name" value="Depp_CoAkinase"/>
</dbReference>
<proteinExistence type="inferred from homology"/>
<keyword evidence="11" id="KW-1185">Reference proteome</keyword>
<evidence type="ECO:0000256" key="6">
    <source>
        <dbReference type="ARBA" id="ARBA00022840"/>
    </source>
</evidence>
<evidence type="ECO:0000256" key="7">
    <source>
        <dbReference type="ARBA" id="ARBA00022993"/>
    </source>
</evidence>
<dbReference type="GO" id="GO:0005737">
    <property type="term" value="C:cytoplasm"/>
    <property type="evidence" value="ECO:0007669"/>
    <property type="project" value="UniProtKB-SubCell"/>
</dbReference>
<dbReference type="EC" id="2.7.1.24" evidence="8 9"/>
<evidence type="ECO:0000256" key="1">
    <source>
        <dbReference type="ARBA" id="ARBA00009018"/>
    </source>
</evidence>
<comment type="subcellular location">
    <subcellularLocation>
        <location evidence="8">Cytoplasm</location>
    </subcellularLocation>
</comment>
<evidence type="ECO:0000256" key="8">
    <source>
        <dbReference type="HAMAP-Rule" id="MF_00376"/>
    </source>
</evidence>
<dbReference type="HAMAP" id="MF_00376">
    <property type="entry name" value="Dephospho_CoA_kinase"/>
    <property type="match status" value="1"/>
</dbReference>
<feature type="binding site" evidence="8">
    <location>
        <begin position="6"/>
        <end position="11"/>
    </location>
    <ligand>
        <name>ATP</name>
        <dbReference type="ChEBI" id="CHEBI:30616"/>
    </ligand>
</feature>
<protein>
    <recommendedName>
        <fullName evidence="8 9">Dephospho-CoA kinase</fullName>
        <ecNumber evidence="8 9">2.7.1.24</ecNumber>
    </recommendedName>
    <alternativeName>
        <fullName evidence="8">Dephosphocoenzyme A kinase</fullName>
    </alternativeName>
</protein>
<dbReference type="GO" id="GO:0004140">
    <property type="term" value="F:dephospho-CoA kinase activity"/>
    <property type="evidence" value="ECO:0007669"/>
    <property type="project" value="UniProtKB-UniRule"/>
</dbReference>
<dbReference type="KEGG" id="hcv:FTV88_3004"/>
<comment type="function">
    <text evidence="8">Catalyzes the phosphorylation of the 3'-hydroxyl group of dephosphocoenzyme A to form coenzyme A.</text>
</comment>
<keyword evidence="7 8" id="KW-0173">Coenzyme A biosynthesis</keyword>
<evidence type="ECO:0000256" key="4">
    <source>
        <dbReference type="ARBA" id="ARBA00022741"/>
    </source>
</evidence>
<accession>A0A5Q2N5A4</accession>
<evidence type="ECO:0000256" key="9">
    <source>
        <dbReference type="NCBIfam" id="TIGR00152"/>
    </source>
</evidence>
<dbReference type="UniPathway" id="UPA00241">
    <property type="reaction ID" value="UER00356"/>
</dbReference>
<dbReference type="GO" id="GO:0015937">
    <property type="term" value="P:coenzyme A biosynthetic process"/>
    <property type="evidence" value="ECO:0007669"/>
    <property type="project" value="UniProtKB-UniRule"/>
</dbReference>
<comment type="catalytic activity">
    <reaction evidence="8">
        <text>3'-dephospho-CoA + ATP = ADP + CoA + H(+)</text>
        <dbReference type="Rhea" id="RHEA:18245"/>
        <dbReference type="ChEBI" id="CHEBI:15378"/>
        <dbReference type="ChEBI" id="CHEBI:30616"/>
        <dbReference type="ChEBI" id="CHEBI:57287"/>
        <dbReference type="ChEBI" id="CHEBI:57328"/>
        <dbReference type="ChEBI" id="CHEBI:456216"/>
        <dbReference type="EC" id="2.7.1.24"/>
    </reaction>
</comment>
<dbReference type="GO" id="GO:0005524">
    <property type="term" value="F:ATP binding"/>
    <property type="evidence" value="ECO:0007669"/>
    <property type="project" value="UniProtKB-UniRule"/>
</dbReference>
<name>A0A5Q2N5A4_9FIRM</name>
<gene>
    <name evidence="8 10" type="primary">coaE</name>
    <name evidence="10" type="ORF">FTV88_3004</name>
</gene>
<dbReference type="CDD" id="cd02022">
    <property type="entry name" value="DPCK"/>
    <property type="match status" value="1"/>
</dbReference>
<evidence type="ECO:0000256" key="5">
    <source>
        <dbReference type="ARBA" id="ARBA00022777"/>
    </source>
</evidence>
<sequence length="193" mass="22169">MTGGIASGKTTVSNYLRELGAQVIDADHVARQVVAPGERAWRDIQEYFGPRYFLPDQQLDRRALGKLVFFDAKAREQLNKIIHPRVREQFRTETEEWSKKGLPAIVWDVPLLLETGMDKMVDEVWVVAVKEEQQVERVIQRDQLEQGEAMARIKAQMPLEEKIKKADKIIDANVGKEDMFDQVATLWKEATCC</sequence>
<evidence type="ECO:0000256" key="3">
    <source>
        <dbReference type="ARBA" id="ARBA00022679"/>
    </source>
</evidence>
<evidence type="ECO:0000313" key="10">
    <source>
        <dbReference type="EMBL" id="QGG49079.1"/>
    </source>
</evidence>
<dbReference type="NCBIfam" id="TIGR00152">
    <property type="entry name" value="dephospho-CoA kinase"/>
    <property type="match status" value="1"/>
</dbReference>
<comment type="pathway">
    <text evidence="8">Cofactor biosynthesis; coenzyme A biosynthesis; CoA from (R)-pantothenate: step 5/5.</text>
</comment>
<dbReference type="EMBL" id="CP045875">
    <property type="protein sequence ID" value="QGG49079.1"/>
    <property type="molecule type" value="Genomic_DNA"/>
</dbReference>